<name>A0A816HEK4_ADIRI</name>
<comment type="caution">
    <text evidence="8">The sequence shown here is derived from an EMBL/GenBank/DDBJ whole genome shotgun (WGS) entry which is preliminary data.</text>
</comment>
<dbReference type="EMBL" id="CAJNOR010017607">
    <property type="protein sequence ID" value="CAF1687550.1"/>
    <property type="molecule type" value="Genomic_DNA"/>
</dbReference>
<comment type="similarity">
    <text evidence="6">Belongs to the major facilitator superfamily. Spinster (TC 2.A.1.49) family.</text>
</comment>
<dbReference type="PANTHER" id="PTHR23505">
    <property type="entry name" value="SPINSTER"/>
    <property type="match status" value="1"/>
</dbReference>
<evidence type="ECO:0000256" key="5">
    <source>
        <dbReference type="ARBA" id="ARBA00023136"/>
    </source>
</evidence>
<dbReference type="Pfam" id="PF07690">
    <property type="entry name" value="MFS_1"/>
    <property type="match status" value="1"/>
</dbReference>
<feature type="transmembrane region" description="Helical" evidence="7">
    <location>
        <begin position="146"/>
        <end position="164"/>
    </location>
</feature>
<dbReference type="PANTHER" id="PTHR23505:SF79">
    <property type="entry name" value="PROTEIN SPINSTER"/>
    <property type="match status" value="1"/>
</dbReference>
<evidence type="ECO:0000256" key="7">
    <source>
        <dbReference type="SAM" id="Phobius"/>
    </source>
</evidence>
<sequence>HDMRTLMLAIFNIAIPLGGSVNDFNLSIISNRLLCSGLGYIVGSSVAKALGHWRWALRVTPPLGIICVVLLTVIVKEPARGSADGAETTKQESWVSDVSKILRVKSFVFTTLGFTWVAFAIGSLAWHGPKFLQIAQAGKETEANVSLYFGIITCVSGLLGVLLGSEIARRYRKRNPRGDPIVCGIAVLLGIP</sequence>
<reference evidence="8" key="1">
    <citation type="submission" date="2021-02" db="EMBL/GenBank/DDBJ databases">
        <authorList>
            <person name="Nowell W R."/>
        </authorList>
    </citation>
    <scope>NUCLEOTIDE SEQUENCE</scope>
</reference>
<evidence type="ECO:0000256" key="6">
    <source>
        <dbReference type="ARBA" id="ARBA00024338"/>
    </source>
</evidence>
<dbReference type="CDD" id="cd17328">
    <property type="entry name" value="MFS_spinster_like"/>
    <property type="match status" value="1"/>
</dbReference>
<dbReference type="GO" id="GO:0016020">
    <property type="term" value="C:membrane"/>
    <property type="evidence" value="ECO:0007669"/>
    <property type="project" value="UniProtKB-SubCell"/>
</dbReference>
<evidence type="ECO:0000256" key="2">
    <source>
        <dbReference type="ARBA" id="ARBA00022448"/>
    </source>
</evidence>
<keyword evidence="4 7" id="KW-1133">Transmembrane helix</keyword>
<keyword evidence="5 7" id="KW-0472">Membrane</keyword>
<dbReference type="InterPro" id="IPR036259">
    <property type="entry name" value="MFS_trans_sf"/>
</dbReference>
<dbReference type="InterPro" id="IPR011701">
    <property type="entry name" value="MFS"/>
</dbReference>
<dbReference type="Gene3D" id="1.20.1250.20">
    <property type="entry name" value="MFS general substrate transporter like domains"/>
    <property type="match status" value="1"/>
</dbReference>
<feature type="transmembrane region" description="Helical" evidence="7">
    <location>
        <begin position="107"/>
        <end position="126"/>
    </location>
</feature>
<feature type="non-terminal residue" evidence="8">
    <location>
        <position position="1"/>
    </location>
</feature>
<accession>A0A816HEK4</accession>
<evidence type="ECO:0000313" key="8">
    <source>
        <dbReference type="EMBL" id="CAF1687550.1"/>
    </source>
</evidence>
<dbReference type="AlphaFoldDB" id="A0A816HEK4"/>
<dbReference type="InterPro" id="IPR044770">
    <property type="entry name" value="MFS_spinster-like"/>
</dbReference>
<evidence type="ECO:0000256" key="1">
    <source>
        <dbReference type="ARBA" id="ARBA00004141"/>
    </source>
</evidence>
<evidence type="ECO:0000313" key="9">
    <source>
        <dbReference type="Proteomes" id="UP000663828"/>
    </source>
</evidence>
<evidence type="ECO:0000256" key="3">
    <source>
        <dbReference type="ARBA" id="ARBA00022692"/>
    </source>
</evidence>
<comment type="subcellular location">
    <subcellularLocation>
        <location evidence="1">Membrane</location>
        <topology evidence="1">Multi-pass membrane protein</topology>
    </subcellularLocation>
</comment>
<protein>
    <recommendedName>
        <fullName evidence="10">Major facilitator superfamily (MFS) profile domain-containing protein</fullName>
    </recommendedName>
</protein>
<dbReference type="GO" id="GO:0022857">
    <property type="term" value="F:transmembrane transporter activity"/>
    <property type="evidence" value="ECO:0007669"/>
    <property type="project" value="InterPro"/>
</dbReference>
<keyword evidence="2" id="KW-0813">Transport</keyword>
<gene>
    <name evidence="8" type="ORF">XAT740_LOCUS62449</name>
</gene>
<keyword evidence="3 7" id="KW-0812">Transmembrane</keyword>
<evidence type="ECO:0000256" key="4">
    <source>
        <dbReference type="ARBA" id="ARBA00022989"/>
    </source>
</evidence>
<evidence type="ECO:0008006" key="10">
    <source>
        <dbReference type="Google" id="ProtNLM"/>
    </source>
</evidence>
<organism evidence="8 9">
    <name type="scientific">Adineta ricciae</name>
    <name type="common">Rotifer</name>
    <dbReference type="NCBI Taxonomy" id="249248"/>
    <lineage>
        <taxon>Eukaryota</taxon>
        <taxon>Metazoa</taxon>
        <taxon>Spiralia</taxon>
        <taxon>Gnathifera</taxon>
        <taxon>Rotifera</taxon>
        <taxon>Eurotatoria</taxon>
        <taxon>Bdelloidea</taxon>
        <taxon>Adinetida</taxon>
        <taxon>Adinetidae</taxon>
        <taxon>Adineta</taxon>
    </lineage>
</organism>
<proteinExistence type="inferred from homology"/>
<dbReference type="SUPFAM" id="SSF103473">
    <property type="entry name" value="MFS general substrate transporter"/>
    <property type="match status" value="1"/>
</dbReference>
<keyword evidence="9" id="KW-1185">Reference proteome</keyword>
<feature type="non-terminal residue" evidence="8">
    <location>
        <position position="192"/>
    </location>
</feature>
<dbReference type="Proteomes" id="UP000663828">
    <property type="component" value="Unassembled WGS sequence"/>
</dbReference>